<protein>
    <recommendedName>
        <fullName evidence="4">Tat pathway signal protein</fullName>
    </recommendedName>
</protein>
<evidence type="ECO:0000313" key="3">
    <source>
        <dbReference type="EMBL" id="KKO10913.1"/>
    </source>
</evidence>
<dbReference type="Pfam" id="PF05787">
    <property type="entry name" value="PhoX"/>
    <property type="match status" value="1"/>
</dbReference>
<dbReference type="SUPFAM" id="SSF63829">
    <property type="entry name" value="Calcium-dependent phosphotriesterase"/>
    <property type="match status" value="1"/>
</dbReference>
<reference evidence="3" key="1">
    <citation type="journal article" date="2015" name="Nature">
        <title>Complex archaea that bridge the gap between prokaryotes and eukaryotes.</title>
        <authorList>
            <person name="Spang A."/>
            <person name="Saw J.H."/>
            <person name="Jorgensen S.L."/>
            <person name="Zaremba-Niedzwiedzka K."/>
            <person name="Martijn J."/>
            <person name="Lind A.E."/>
            <person name="van Eijk R."/>
            <person name="Schleper C."/>
            <person name="Guy L."/>
            <person name="Ettema T.J."/>
        </authorList>
    </citation>
    <scope>NUCLEOTIDE SEQUENCE</scope>
</reference>
<keyword evidence="2" id="KW-0472">Membrane</keyword>
<dbReference type="EMBL" id="LAZR01000004">
    <property type="protein sequence ID" value="KKO10913.1"/>
    <property type="molecule type" value="Genomic_DNA"/>
</dbReference>
<evidence type="ECO:0008006" key="4">
    <source>
        <dbReference type="Google" id="ProtNLM"/>
    </source>
</evidence>
<dbReference type="AlphaFoldDB" id="A0A0F9WEP6"/>
<evidence type="ECO:0000256" key="2">
    <source>
        <dbReference type="SAM" id="Phobius"/>
    </source>
</evidence>
<dbReference type="InterPro" id="IPR008557">
    <property type="entry name" value="PhoX"/>
</dbReference>
<proteinExistence type="predicted"/>
<feature type="compositionally biased region" description="Basic and acidic residues" evidence="1">
    <location>
        <begin position="1"/>
        <end position="11"/>
    </location>
</feature>
<dbReference type="PANTHER" id="PTHR35399:SF2">
    <property type="entry name" value="DUF839 DOMAIN-CONTAINING PROTEIN"/>
    <property type="match status" value="1"/>
</dbReference>
<gene>
    <name evidence="3" type="ORF">LCGC14_0023960</name>
</gene>
<dbReference type="PROSITE" id="PS51318">
    <property type="entry name" value="TAT"/>
    <property type="match status" value="1"/>
</dbReference>
<name>A0A0F9WEP6_9ZZZZ</name>
<dbReference type="PANTHER" id="PTHR35399">
    <property type="entry name" value="SLR8030 PROTEIN"/>
    <property type="match status" value="1"/>
</dbReference>
<dbReference type="InterPro" id="IPR006311">
    <property type="entry name" value="TAT_signal"/>
</dbReference>
<accession>A0A0F9WEP6</accession>
<sequence>MKNTERNHLHQIDNSGLEPLSNHSQNSSFQDVLLQRQIGRRQFLCGALATAVSAFMAPAFSALGKKERLGFAAIASGKDDTIHVPEGYTARPFVPWGTCLYSDHVGDDESLTAADQEQQVGSHHDGMHFFPIDGRSDEGLLVMNHEYVDPPNFHPGGPTLGEHRPAGEVALEMAAHGVSVLHVLRQSDGEWVLQQDSRYNRRITGTTPMEFRGAVRGAEGLRTAYSPDGTKGRGTLNNCSHGVTPWGTYLSAEENWAGYFVNHDQQLPREHSRYGLGTEASRYHWEVSDGGEDIHGRFDVSSRGSTATGDFRNEPSQFGWVVEIDPFDPGREPIKHTALGRMAHEGVIFAPVKEGQPLVCYCGDDARYEYIYKFVSRQPYRAVSAGSHLLEDGDLYVARFNPDGSGEWLRLDASDAAFLARANIAGVMFGDQADLLINTRLAADVAGATKMDRPEWGAIDPDTGHVYFTLTNNVERTEAETDTANPRATNVNGHIIRWLEADGDFAARHFEWDIFLLGGETGTQTPGENSVTLTEDNHFASPDGLWFDSRGILWIQTDMSGSQLSDGPFGNNQMLAADPLTGDLRRFLVGPVGCEITGVTMTPDLRTMFVNVQHPGEGSGPIDVSSHWPDGGTSRPRSATVVVTRQDGGVIGS</sequence>
<organism evidence="3">
    <name type="scientific">marine sediment metagenome</name>
    <dbReference type="NCBI Taxonomy" id="412755"/>
    <lineage>
        <taxon>unclassified sequences</taxon>
        <taxon>metagenomes</taxon>
        <taxon>ecological metagenomes</taxon>
    </lineage>
</organism>
<evidence type="ECO:0000256" key="1">
    <source>
        <dbReference type="SAM" id="MobiDB-lite"/>
    </source>
</evidence>
<feature type="transmembrane region" description="Helical" evidence="2">
    <location>
        <begin position="43"/>
        <end position="63"/>
    </location>
</feature>
<feature type="region of interest" description="Disordered" evidence="1">
    <location>
        <begin position="1"/>
        <end position="24"/>
    </location>
</feature>
<keyword evidence="2" id="KW-0812">Transmembrane</keyword>
<keyword evidence="2" id="KW-1133">Transmembrane helix</keyword>
<comment type="caution">
    <text evidence="3">The sequence shown here is derived from an EMBL/GenBank/DDBJ whole genome shotgun (WGS) entry which is preliminary data.</text>
</comment>